<keyword evidence="5 7" id="KW-1133">Transmembrane helix</keyword>
<dbReference type="PANTHER" id="PTHR33452">
    <property type="entry name" value="OXIDOREDUCTASE CATD-RELATED"/>
    <property type="match status" value="1"/>
</dbReference>
<evidence type="ECO:0000313" key="8">
    <source>
        <dbReference type="EMBL" id="MEI4549578.1"/>
    </source>
</evidence>
<dbReference type="PANTHER" id="PTHR33452:SF19">
    <property type="entry name" value="DOXX FAMILY PROTEIN"/>
    <property type="match status" value="1"/>
</dbReference>
<accession>A0ABU8ERG7</accession>
<keyword evidence="4 7" id="KW-0812">Transmembrane</keyword>
<dbReference type="InterPro" id="IPR051907">
    <property type="entry name" value="DoxX-like_oxidoreductase"/>
</dbReference>
<name>A0ABU8ERG7_9GAMM</name>
<evidence type="ECO:0000256" key="6">
    <source>
        <dbReference type="ARBA" id="ARBA00023136"/>
    </source>
</evidence>
<dbReference type="InterPro" id="IPR032808">
    <property type="entry name" value="DoxX"/>
</dbReference>
<evidence type="ECO:0000256" key="2">
    <source>
        <dbReference type="ARBA" id="ARBA00006679"/>
    </source>
</evidence>
<proteinExistence type="inferred from homology"/>
<sequence>MTLLNHYQTLIQKSQIFSGIPFLLFRLILAPVMIIAGYSKLGMSENPASFFEAITALPSVVSWFGNSEWGLGLPMPGLLAFLAGWTEFLGGWLILIGLFTRAVAIPLAFTMVVAITTVHWHNGWFSITPTNSETSAAKVLDWLAIPGAKASLENSKAAQERLNKMREILDEHGFTEYLYETGKPVVLNNGIEFGFIYFAMLLSLFFNGGGRYVSLDYWLARKFLRNTQQDS</sequence>
<evidence type="ECO:0000313" key="9">
    <source>
        <dbReference type="Proteomes" id="UP001382455"/>
    </source>
</evidence>
<dbReference type="Pfam" id="PF07681">
    <property type="entry name" value="DoxX"/>
    <property type="match status" value="1"/>
</dbReference>
<dbReference type="Proteomes" id="UP001382455">
    <property type="component" value="Unassembled WGS sequence"/>
</dbReference>
<protein>
    <submittedName>
        <fullName evidence="8">DoxX family protein</fullName>
    </submittedName>
</protein>
<feature type="transmembrane region" description="Helical" evidence="7">
    <location>
        <begin position="102"/>
        <end position="121"/>
    </location>
</feature>
<evidence type="ECO:0000256" key="5">
    <source>
        <dbReference type="ARBA" id="ARBA00022989"/>
    </source>
</evidence>
<evidence type="ECO:0000256" key="7">
    <source>
        <dbReference type="SAM" id="Phobius"/>
    </source>
</evidence>
<comment type="similarity">
    <text evidence="2">Belongs to the DoxX family.</text>
</comment>
<keyword evidence="9" id="KW-1185">Reference proteome</keyword>
<feature type="transmembrane region" description="Helical" evidence="7">
    <location>
        <begin position="77"/>
        <end position="95"/>
    </location>
</feature>
<keyword evidence="6 7" id="KW-0472">Membrane</keyword>
<feature type="transmembrane region" description="Helical" evidence="7">
    <location>
        <begin position="194"/>
        <end position="213"/>
    </location>
</feature>
<keyword evidence="3" id="KW-1003">Cell membrane</keyword>
<evidence type="ECO:0000256" key="3">
    <source>
        <dbReference type="ARBA" id="ARBA00022475"/>
    </source>
</evidence>
<evidence type="ECO:0000256" key="1">
    <source>
        <dbReference type="ARBA" id="ARBA00004651"/>
    </source>
</evidence>
<dbReference type="RefSeq" id="WP_010559996.1">
    <property type="nucleotide sequence ID" value="NZ_CP023398.1"/>
</dbReference>
<gene>
    <name evidence="8" type="ORF">WAE96_07660</name>
</gene>
<organism evidence="8 9">
    <name type="scientific">Pseudoalteromonas spongiae</name>
    <dbReference type="NCBI Taxonomy" id="298657"/>
    <lineage>
        <taxon>Bacteria</taxon>
        <taxon>Pseudomonadati</taxon>
        <taxon>Pseudomonadota</taxon>
        <taxon>Gammaproteobacteria</taxon>
        <taxon>Alteromonadales</taxon>
        <taxon>Pseudoalteromonadaceae</taxon>
        <taxon>Pseudoalteromonas</taxon>
    </lineage>
</organism>
<dbReference type="EMBL" id="JBAWKS010000001">
    <property type="protein sequence ID" value="MEI4549578.1"/>
    <property type="molecule type" value="Genomic_DNA"/>
</dbReference>
<evidence type="ECO:0000256" key="4">
    <source>
        <dbReference type="ARBA" id="ARBA00022692"/>
    </source>
</evidence>
<comment type="subcellular location">
    <subcellularLocation>
        <location evidence="1">Cell membrane</location>
        <topology evidence="1">Multi-pass membrane protein</topology>
    </subcellularLocation>
</comment>
<feature type="transmembrane region" description="Helical" evidence="7">
    <location>
        <begin position="16"/>
        <end position="36"/>
    </location>
</feature>
<reference evidence="8 9" key="1">
    <citation type="submission" date="2023-12" db="EMBL/GenBank/DDBJ databases">
        <title>Friends and Foes: Symbiotic and Algicidal bacterial influence on Karenia brevis blooms.</title>
        <authorList>
            <person name="Fei C."/>
            <person name="Mohamed A.R."/>
            <person name="Booker A."/>
            <person name="Arshad M."/>
            <person name="Klass S."/>
            <person name="Ahn S."/>
            <person name="Gilbert P.M."/>
            <person name="Heil C.A."/>
            <person name="Martinez J.M."/>
            <person name="Amin S.A."/>
        </authorList>
    </citation>
    <scope>NUCLEOTIDE SEQUENCE [LARGE SCALE GENOMIC DNA]</scope>
    <source>
        <strain evidence="8 9">CE15</strain>
    </source>
</reference>
<comment type="caution">
    <text evidence="8">The sequence shown here is derived from an EMBL/GenBank/DDBJ whole genome shotgun (WGS) entry which is preliminary data.</text>
</comment>